<evidence type="ECO:0000256" key="2">
    <source>
        <dbReference type="ARBA" id="ARBA00022692"/>
    </source>
</evidence>
<dbReference type="GO" id="GO:0016020">
    <property type="term" value="C:membrane"/>
    <property type="evidence" value="ECO:0007669"/>
    <property type="project" value="UniProtKB-SubCell"/>
</dbReference>
<feature type="transmembrane region" description="Helical" evidence="5">
    <location>
        <begin position="154"/>
        <end position="176"/>
    </location>
</feature>
<name>A0A3R6X3G1_APHAT</name>
<dbReference type="InterPro" id="IPR003689">
    <property type="entry name" value="ZIP"/>
</dbReference>
<organism evidence="6 7">
    <name type="scientific">Aphanomyces astaci</name>
    <name type="common">Crayfish plague agent</name>
    <dbReference type="NCBI Taxonomy" id="112090"/>
    <lineage>
        <taxon>Eukaryota</taxon>
        <taxon>Sar</taxon>
        <taxon>Stramenopiles</taxon>
        <taxon>Oomycota</taxon>
        <taxon>Saprolegniomycetes</taxon>
        <taxon>Saprolegniales</taxon>
        <taxon>Verrucalvaceae</taxon>
        <taxon>Aphanomyces</taxon>
    </lineage>
</organism>
<evidence type="ECO:0000256" key="4">
    <source>
        <dbReference type="ARBA" id="ARBA00023136"/>
    </source>
</evidence>
<comment type="subcellular location">
    <subcellularLocation>
        <location evidence="1">Membrane</location>
        <topology evidence="1">Multi-pass membrane protein</topology>
    </subcellularLocation>
</comment>
<dbReference type="Pfam" id="PF02535">
    <property type="entry name" value="Zip"/>
    <property type="match status" value="1"/>
</dbReference>
<reference evidence="6 7" key="1">
    <citation type="submission" date="2018-08" db="EMBL/GenBank/DDBJ databases">
        <title>Aphanomyces genome sequencing and annotation.</title>
        <authorList>
            <person name="Minardi D."/>
            <person name="Oidtmann B."/>
            <person name="Van Der Giezen M."/>
            <person name="Studholme D.J."/>
        </authorList>
    </citation>
    <scope>NUCLEOTIDE SEQUENCE [LARGE SCALE GENOMIC DNA]</scope>
    <source>
        <strain evidence="6 7">Da</strain>
    </source>
</reference>
<dbReference type="Proteomes" id="UP000285430">
    <property type="component" value="Unassembled WGS sequence"/>
</dbReference>
<evidence type="ECO:0000313" key="6">
    <source>
        <dbReference type="EMBL" id="RHZ08866.1"/>
    </source>
</evidence>
<feature type="transmembrane region" description="Helical" evidence="5">
    <location>
        <begin position="183"/>
        <end position="205"/>
    </location>
</feature>
<dbReference type="PANTHER" id="PTHR11040:SF210">
    <property type="entry name" value="ZINC-REGULATED TRANSPORTER 3"/>
    <property type="match status" value="1"/>
</dbReference>
<dbReference type="GO" id="GO:0005385">
    <property type="term" value="F:zinc ion transmembrane transporter activity"/>
    <property type="evidence" value="ECO:0007669"/>
    <property type="project" value="TreeGrafter"/>
</dbReference>
<feature type="non-terminal residue" evidence="6">
    <location>
        <position position="1"/>
    </location>
</feature>
<gene>
    <name evidence="6" type="ORF">DYB37_013439</name>
</gene>
<keyword evidence="2 5" id="KW-0812">Transmembrane</keyword>
<dbReference type="AlphaFoldDB" id="A0A3R6X3G1"/>
<evidence type="ECO:0000313" key="7">
    <source>
        <dbReference type="Proteomes" id="UP000285430"/>
    </source>
</evidence>
<comment type="caution">
    <text evidence="6">The sequence shown here is derived from an EMBL/GenBank/DDBJ whole genome shotgun (WGS) entry which is preliminary data.</text>
</comment>
<proteinExistence type="predicted"/>
<dbReference type="EMBL" id="QUTH01005778">
    <property type="protein sequence ID" value="RHZ08866.1"/>
    <property type="molecule type" value="Genomic_DNA"/>
</dbReference>
<evidence type="ECO:0000256" key="3">
    <source>
        <dbReference type="ARBA" id="ARBA00022989"/>
    </source>
</evidence>
<accession>A0A3R6X3G1</accession>
<keyword evidence="3 5" id="KW-1133">Transmembrane helix</keyword>
<protein>
    <submittedName>
        <fullName evidence="6">Uncharacterized protein</fullName>
    </submittedName>
</protein>
<evidence type="ECO:0000256" key="1">
    <source>
        <dbReference type="ARBA" id="ARBA00004141"/>
    </source>
</evidence>
<evidence type="ECO:0000256" key="5">
    <source>
        <dbReference type="SAM" id="Phobius"/>
    </source>
</evidence>
<keyword evidence="4 5" id="KW-0472">Membrane</keyword>
<sequence>EGFTAGLGEDNADGEYECDQTCQGNSWLAGTACFVTGFCIIYVMDWIVHKISPDFSDELDVADLQALEVAVDPTLPHFHPTGTPITNCQLDDEKIIKFNAKSRHQLNRMGVLTAVAIAIHNGAVLAIGIALHNIPEGIAVATPVYFATDSRCKAFLWTFISGLAEPLGGVLAWLVLGEGLNPVVEGVMFGIVTGMMVTISIKELIPTAIKYWSQGSIVTVAIFGGMLIMATSLILFAYAGV</sequence>
<dbReference type="PANTHER" id="PTHR11040">
    <property type="entry name" value="ZINC/IRON TRANSPORTER"/>
    <property type="match status" value="1"/>
</dbReference>
<feature type="transmembrane region" description="Helical" evidence="5">
    <location>
        <begin position="111"/>
        <end position="134"/>
    </location>
</feature>
<feature type="transmembrane region" description="Helical" evidence="5">
    <location>
        <begin position="27"/>
        <end position="48"/>
    </location>
</feature>
<feature type="transmembrane region" description="Helical" evidence="5">
    <location>
        <begin position="217"/>
        <end position="239"/>
    </location>
</feature>